<feature type="domain" description="Bacterial type II secretion system protein E" evidence="4">
    <location>
        <begin position="198"/>
        <end position="212"/>
    </location>
</feature>
<dbReference type="GO" id="GO:0005524">
    <property type="term" value="F:ATP binding"/>
    <property type="evidence" value="ECO:0007669"/>
    <property type="project" value="UniProtKB-KW"/>
</dbReference>
<gene>
    <name evidence="5" type="primary">comGA</name>
    <name evidence="5" type="ORF">QBD03_07525</name>
</gene>
<dbReference type="PROSITE" id="PS00662">
    <property type="entry name" value="T2SP_E"/>
    <property type="match status" value="1"/>
</dbReference>
<dbReference type="InterPro" id="IPR001482">
    <property type="entry name" value="T2SS/T4SS_dom"/>
</dbReference>
<evidence type="ECO:0000256" key="2">
    <source>
        <dbReference type="ARBA" id="ARBA00022741"/>
    </source>
</evidence>
<dbReference type="PANTHER" id="PTHR30258">
    <property type="entry name" value="TYPE II SECRETION SYSTEM PROTEIN GSPE-RELATED"/>
    <property type="match status" value="1"/>
</dbReference>
<dbReference type="RefSeq" id="WP_280102664.1">
    <property type="nucleotide sequence ID" value="NZ_CP122959.1"/>
</dbReference>
<dbReference type="Gene3D" id="3.40.50.300">
    <property type="entry name" value="P-loop containing nucleotide triphosphate hydrolases"/>
    <property type="match status" value="1"/>
</dbReference>
<protein>
    <submittedName>
        <fullName evidence="5">Competence type IV pilus ATPase ComGA</fullName>
    </submittedName>
</protein>
<sequence length="296" mass="32916">MSTEEKLTLLLKHCAKQHVQDLYFTPTIGGWRLTERRQSDLVTNQELDKPTGTRYLNRLKYMAGMDISETRRAQTGRSELQLADQTIYLRLATVGDFLNRESLVIRFIYPIGAIYHCDDQQILAQLTQMSRQAGLILFAGPTGSGKTTSLYHLAQQSMSAKMVVAIEDPIEIVAPEFLQLQVNDNAGLSYAELLKISLRLRPDTLIIGEIRDLETAQYAVSAALSGHLVLSTIHARSTQGVVARLLDLGISELQLRACLTGIAYQSLVTKDDVVQAHYELLTGPDYFSKKEGGCDV</sequence>
<keyword evidence="2" id="KW-0547">Nucleotide-binding</keyword>
<dbReference type="CDD" id="cd01129">
    <property type="entry name" value="PulE-GspE-like"/>
    <property type="match status" value="1"/>
</dbReference>
<proteinExistence type="inferred from homology"/>
<dbReference type="GO" id="GO:0005886">
    <property type="term" value="C:plasma membrane"/>
    <property type="evidence" value="ECO:0007669"/>
    <property type="project" value="TreeGrafter"/>
</dbReference>
<evidence type="ECO:0000256" key="3">
    <source>
        <dbReference type="ARBA" id="ARBA00022840"/>
    </source>
</evidence>
<dbReference type="NCBIfam" id="NF041000">
    <property type="entry name" value="ATPase_ComGA"/>
    <property type="match status" value="1"/>
</dbReference>
<dbReference type="Pfam" id="PF00437">
    <property type="entry name" value="T2SSE"/>
    <property type="match status" value="1"/>
</dbReference>
<evidence type="ECO:0000313" key="6">
    <source>
        <dbReference type="Proteomes" id="UP001179858"/>
    </source>
</evidence>
<dbReference type="InterPro" id="IPR027417">
    <property type="entry name" value="P-loop_NTPase"/>
</dbReference>
<keyword evidence="3" id="KW-0067">ATP-binding</keyword>
<evidence type="ECO:0000259" key="4">
    <source>
        <dbReference type="PROSITE" id="PS00662"/>
    </source>
</evidence>
<dbReference type="SUPFAM" id="SSF52540">
    <property type="entry name" value="P-loop containing nucleoside triphosphate hydrolases"/>
    <property type="match status" value="1"/>
</dbReference>
<evidence type="ECO:0000256" key="1">
    <source>
        <dbReference type="ARBA" id="ARBA00006611"/>
    </source>
</evidence>
<dbReference type="GO" id="GO:0016887">
    <property type="term" value="F:ATP hydrolysis activity"/>
    <property type="evidence" value="ECO:0007669"/>
    <property type="project" value="TreeGrafter"/>
</dbReference>
<name>A0AAF0GPG1_LATSK</name>
<reference evidence="5" key="1">
    <citation type="submission" date="2023-04" db="EMBL/GenBank/DDBJ databases">
        <title>Novel strain of Lactilactobacillus sakei and use thereof.</title>
        <authorList>
            <person name="Kim S.Y."/>
        </authorList>
    </citation>
    <scope>NUCLEOTIDE SEQUENCE</scope>
    <source>
        <strain evidence="5">HUP1</strain>
    </source>
</reference>
<dbReference type="Proteomes" id="UP001179858">
    <property type="component" value="Chromosome"/>
</dbReference>
<evidence type="ECO:0000313" key="5">
    <source>
        <dbReference type="EMBL" id="WGI18598.1"/>
    </source>
</evidence>
<dbReference type="Gene3D" id="3.30.450.90">
    <property type="match status" value="1"/>
</dbReference>
<dbReference type="InterPro" id="IPR047667">
    <property type="entry name" value="ATPase_ComGA"/>
</dbReference>
<accession>A0AAF0GPG1</accession>
<organism evidence="5 6">
    <name type="scientific">Latilactobacillus sakei</name>
    <name type="common">Lactobacillus sakei</name>
    <dbReference type="NCBI Taxonomy" id="1599"/>
    <lineage>
        <taxon>Bacteria</taxon>
        <taxon>Bacillati</taxon>
        <taxon>Bacillota</taxon>
        <taxon>Bacilli</taxon>
        <taxon>Lactobacillales</taxon>
        <taxon>Lactobacillaceae</taxon>
        <taxon>Latilactobacillus</taxon>
    </lineage>
</organism>
<dbReference type="AlphaFoldDB" id="A0AAF0GPG1"/>
<dbReference type="PANTHER" id="PTHR30258:SF2">
    <property type="entry name" value="COMG OPERON PROTEIN 1"/>
    <property type="match status" value="1"/>
</dbReference>
<dbReference type="EMBL" id="CP122959">
    <property type="protein sequence ID" value="WGI18598.1"/>
    <property type="molecule type" value="Genomic_DNA"/>
</dbReference>
<comment type="similarity">
    <text evidence="1">Belongs to the GSP E family.</text>
</comment>